<dbReference type="SUPFAM" id="SSF52047">
    <property type="entry name" value="RNI-like"/>
    <property type="match status" value="1"/>
</dbReference>
<dbReference type="SUPFAM" id="SSF81383">
    <property type="entry name" value="F-box domain"/>
    <property type="match status" value="1"/>
</dbReference>
<gene>
    <name evidence="2" type="ORF">BXZ70DRAFT_465927</name>
</gene>
<dbReference type="AlphaFoldDB" id="A0A8K0XLY7"/>
<feature type="compositionally biased region" description="Polar residues" evidence="1">
    <location>
        <begin position="546"/>
        <end position="562"/>
    </location>
</feature>
<protein>
    <recommendedName>
        <fullName evidence="4">F-box domain-containing protein</fullName>
    </recommendedName>
</protein>
<sequence length="562" mass="62652">MIESSASPGLAATLQAIDSQIESHKAAIRDLKNRRNGIIPVAQLPPELLARVFLWCRYAMGVDVKSQFRWTLVRKVCRRWNEVAISSPELWSMIYVTQDLSVKTVKTCLERSRMALLDMRIFVSNPLDYNVFSLAISHAYRARMLQLEMSEETYEAVAPHFPSFAPNLQRLILQRPYNFVRSKSLLPLPVTRCDMPALRYLSLDRYQIPWGPDTFPKSITCLIVSSTPVQGSELPALIQAIASLVELECLRLQVTFVSPPSVVPVGQHHLPQMKELTLDTDIRFVPLILDSLVLPPPVKISLFVHCHHGDLVNALASSFATKLRPLLVTGCAKGSDGIDGVCLKDGEIQFSMRESGVVKDVSHLSISLIGAASKLYSLCAEPPLRELSRMMIDLDHIPRPSPMLAFQNVDTLVLGRDPSAVMTTKTVISLLLNVRKGRKVASARTQLVLPKLKRIDLVGINFCERSFDEEQVLEQPSSLFIEDLCGVLRWRERTGAKVEVVSIKTCYNVYEVEIATLREVVAVEWDGVVQSSTVDSDDEEMHSIPGSDTSSDGQEVSHTPVT</sequence>
<dbReference type="InterPro" id="IPR032675">
    <property type="entry name" value="LRR_dom_sf"/>
</dbReference>
<dbReference type="EMBL" id="JAEVFJ010000033">
    <property type="protein sequence ID" value="KAH8092244.1"/>
    <property type="molecule type" value="Genomic_DNA"/>
</dbReference>
<dbReference type="OrthoDB" id="3229088at2759"/>
<dbReference type="Proteomes" id="UP000813824">
    <property type="component" value="Unassembled WGS sequence"/>
</dbReference>
<evidence type="ECO:0000313" key="2">
    <source>
        <dbReference type="EMBL" id="KAH8092244.1"/>
    </source>
</evidence>
<evidence type="ECO:0008006" key="4">
    <source>
        <dbReference type="Google" id="ProtNLM"/>
    </source>
</evidence>
<dbReference type="InterPro" id="IPR036047">
    <property type="entry name" value="F-box-like_dom_sf"/>
</dbReference>
<keyword evidence="3" id="KW-1185">Reference proteome</keyword>
<accession>A0A8K0XLY7</accession>
<reference evidence="2" key="1">
    <citation type="journal article" date="2021" name="New Phytol.">
        <title>Evolutionary innovations through gain and loss of genes in the ectomycorrhizal Boletales.</title>
        <authorList>
            <person name="Wu G."/>
            <person name="Miyauchi S."/>
            <person name="Morin E."/>
            <person name="Kuo A."/>
            <person name="Drula E."/>
            <person name="Varga T."/>
            <person name="Kohler A."/>
            <person name="Feng B."/>
            <person name="Cao Y."/>
            <person name="Lipzen A."/>
            <person name="Daum C."/>
            <person name="Hundley H."/>
            <person name="Pangilinan J."/>
            <person name="Johnson J."/>
            <person name="Barry K."/>
            <person name="LaButti K."/>
            <person name="Ng V."/>
            <person name="Ahrendt S."/>
            <person name="Min B."/>
            <person name="Choi I.G."/>
            <person name="Park H."/>
            <person name="Plett J.M."/>
            <person name="Magnuson J."/>
            <person name="Spatafora J.W."/>
            <person name="Nagy L.G."/>
            <person name="Henrissat B."/>
            <person name="Grigoriev I.V."/>
            <person name="Yang Z.L."/>
            <person name="Xu J."/>
            <person name="Martin F.M."/>
        </authorList>
    </citation>
    <scope>NUCLEOTIDE SEQUENCE</scope>
    <source>
        <strain evidence="2">KKN 215</strain>
    </source>
</reference>
<name>A0A8K0XLY7_9AGAR</name>
<evidence type="ECO:0000313" key="3">
    <source>
        <dbReference type="Proteomes" id="UP000813824"/>
    </source>
</evidence>
<proteinExistence type="predicted"/>
<organism evidence="2 3">
    <name type="scientific">Cristinia sonorae</name>
    <dbReference type="NCBI Taxonomy" id="1940300"/>
    <lineage>
        <taxon>Eukaryota</taxon>
        <taxon>Fungi</taxon>
        <taxon>Dikarya</taxon>
        <taxon>Basidiomycota</taxon>
        <taxon>Agaricomycotina</taxon>
        <taxon>Agaricomycetes</taxon>
        <taxon>Agaricomycetidae</taxon>
        <taxon>Agaricales</taxon>
        <taxon>Pleurotineae</taxon>
        <taxon>Stephanosporaceae</taxon>
        <taxon>Cristinia</taxon>
    </lineage>
</organism>
<dbReference type="Gene3D" id="3.80.10.10">
    <property type="entry name" value="Ribonuclease Inhibitor"/>
    <property type="match status" value="1"/>
</dbReference>
<evidence type="ECO:0000256" key="1">
    <source>
        <dbReference type="SAM" id="MobiDB-lite"/>
    </source>
</evidence>
<feature type="region of interest" description="Disordered" evidence="1">
    <location>
        <begin position="532"/>
        <end position="562"/>
    </location>
</feature>
<dbReference type="Gene3D" id="1.20.1280.50">
    <property type="match status" value="1"/>
</dbReference>
<comment type="caution">
    <text evidence="2">The sequence shown here is derived from an EMBL/GenBank/DDBJ whole genome shotgun (WGS) entry which is preliminary data.</text>
</comment>